<dbReference type="Proteomes" id="UP000317429">
    <property type="component" value="Chromosome"/>
</dbReference>
<reference evidence="3 4" key="1">
    <citation type="submission" date="2019-02" db="EMBL/GenBank/DDBJ databases">
        <title>Deep-cultivation of Planctomycetes and their phenomic and genomic characterization uncovers novel biology.</title>
        <authorList>
            <person name="Wiegand S."/>
            <person name="Jogler M."/>
            <person name="Boedeker C."/>
            <person name="Pinto D."/>
            <person name="Vollmers J."/>
            <person name="Rivas-Marin E."/>
            <person name="Kohn T."/>
            <person name="Peeters S.H."/>
            <person name="Heuer A."/>
            <person name="Rast P."/>
            <person name="Oberbeckmann S."/>
            <person name="Bunk B."/>
            <person name="Jeske O."/>
            <person name="Meyerdierks A."/>
            <person name="Storesund J.E."/>
            <person name="Kallscheuer N."/>
            <person name="Luecker S."/>
            <person name="Lage O.M."/>
            <person name="Pohl T."/>
            <person name="Merkel B.J."/>
            <person name="Hornburger P."/>
            <person name="Mueller R.-W."/>
            <person name="Bruemmer F."/>
            <person name="Labrenz M."/>
            <person name="Spormann A.M."/>
            <person name="Op den Camp H."/>
            <person name="Overmann J."/>
            <person name="Amann R."/>
            <person name="Jetten M.S.M."/>
            <person name="Mascher T."/>
            <person name="Medema M.H."/>
            <person name="Devos D.P."/>
            <person name="Kaster A.-K."/>
            <person name="Ovreas L."/>
            <person name="Rohde M."/>
            <person name="Galperin M.Y."/>
            <person name="Jogler C."/>
        </authorList>
    </citation>
    <scope>NUCLEOTIDE SEQUENCE [LARGE SCALE GENOMIC DNA]</scope>
    <source>
        <strain evidence="3 4">Pla175</strain>
    </source>
</reference>
<keyword evidence="1" id="KW-0472">Membrane</keyword>
<evidence type="ECO:0000256" key="1">
    <source>
        <dbReference type="SAM" id="Phobius"/>
    </source>
</evidence>
<keyword evidence="4" id="KW-1185">Reference proteome</keyword>
<keyword evidence="1" id="KW-0812">Transmembrane</keyword>
<dbReference type="RefSeq" id="WP_197527485.1">
    <property type="nucleotide sequence ID" value="NZ_CP036291.1"/>
</dbReference>
<dbReference type="NCBIfam" id="TIGR04294">
    <property type="entry name" value="pre_pil_HX9DG"/>
    <property type="match status" value="1"/>
</dbReference>
<feature type="domain" description="DUF1559" evidence="2">
    <location>
        <begin position="39"/>
        <end position="337"/>
    </location>
</feature>
<dbReference type="PANTHER" id="PTHR30093">
    <property type="entry name" value="GENERAL SECRETION PATHWAY PROTEIN G"/>
    <property type="match status" value="1"/>
</dbReference>
<dbReference type="InterPro" id="IPR011453">
    <property type="entry name" value="DUF1559"/>
</dbReference>
<feature type="transmembrane region" description="Helical" evidence="1">
    <location>
        <begin position="20"/>
        <end position="38"/>
    </location>
</feature>
<evidence type="ECO:0000259" key="2">
    <source>
        <dbReference type="Pfam" id="PF07596"/>
    </source>
</evidence>
<dbReference type="AlphaFoldDB" id="A0A518DCN2"/>
<dbReference type="InterPro" id="IPR045584">
    <property type="entry name" value="Pilin-like"/>
</dbReference>
<dbReference type="PANTHER" id="PTHR30093:SF2">
    <property type="entry name" value="TYPE II SECRETION SYSTEM PROTEIN H"/>
    <property type="match status" value="1"/>
</dbReference>
<evidence type="ECO:0000313" key="4">
    <source>
        <dbReference type="Proteomes" id="UP000317429"/>
    </source>
</evidence>
<protein>
    <recommendedName>
        <fullName evidence="2">DUF1559 domain-containing protein</fullName>
    </recommendedName>
</protein>
<dbReference type="SUPFAM" id="SSF54523">
    <property type="entry name" value="Pili subunits"/>
    <property type="match status" value="1"/>
</dbReference>
<evidence type="ECO:0000313" key="3">
    <source>
        <dbReference type="EMBL" id="QDU89229.1"/>
    </source>
</evidence>
<accession>A0A518DCN2</accession>
<dbReference type="Pfam" id="PF07963">
    <property type="entry name" value="N_methyl"/>
    <property type="match status" value="1"/>
</dbReference>
<dbReference type="KEGG" id="pnd:Pla175_26160"/>
<sequence>MNYCKPGVSNRSNAFTLVELLVVIAIIGILVALLLPAVQAAREAARRAQCKNNLKQLGLAAANHESTHKFMPNGGWGWRWAGDPDRGYGLSQPGGWLYNILDFIEEGATRQIGSDGDPDTISRNQAALGKTRAENAIPAFICPSRQGNSTFAYTHTTTFHNVVGLTQAGRSDYAGNMGSIAVPTYIGPGPGSIAAERPLTWIRPYTSLANRKLNQGEPNGVVLGYSELRLARISDGTSKTVFCGEKFIPVGDYDNARWNSNDQTWETGYDLDVIRSTSLPPLADTGTLVLPTDRNLLPNPAITGGDPNERSFGSTHASGCQFAMCDGSVDTIGYDVDILVFRAMGSRDGGEVVTDY</sequence>
<dbReference type="NCBIfam" id="TIGR02532">
    <property type="entry name" value="IV_pilin_GFxxxE"/>
    <property type="match status" value="1"/>
</dbReference>
<dbReference type="EMBL" id="CP036291">
    <property type="protein sequence ID" value="QDU89229.1"/>
    <property type="molecule type" value="Genomic_DNA"/>
</dbReference>
<keyword evidence="1" id="KW-1133">Transmembrane helix</keyword>
<dbReference type="InterPro" id="IPR012902">
    <property type="entry name" value="N_methyl_site"/>
</dbReference>
<dbReference type="Pfam" id="PF07596">
    <property type="entry name" value="SBP_bac_10"/>
    <property type="match status" value="1"/>
</dbReference>
<dbReference type="Gene3D" id="3.30.700.10">
    <property type="entry name" value="Glycoprotein, Type 4 Pilin"/>
    <property type="match status" value="1"/>
</dbReference>
<dbReference type="InterPro" id="IPR027558">
    <property type="entry name" value="Pre_pil_HX9DG_C"/>
</dbReference>
<organism evidence="3 4">
    <name type="scientific">Pirellulimonas nuda</name>
    <dbReference type="NCBI Taxonomy" id="2528009"/>
    <lineage>
        <taxon>Bacteria</taxon>
        <taxon>Pseudomonadati</taxon>
        <taxon>Planctomycetota</taxon>
        <taxon>Planctomycetia</taxon>
        <taxon>Pirellulales</taxon>
        <taxon>Lacipirellulaceae</taxon>
        <taxon>Pirellulimonas</taxon>
    </lineage>
</organism>
<proteinExistence type="predicted"/>
<name>A0A518DCN2_9BACT</name>
<gene>
    <name evidence="3" type="ORF">Pla175_26160</name>
</gene>